<dbReference type="RefSeq" id="WP_019950158.1">
    <property type="nucleotide sequence ID" value="NZ_JBHLVX010000043.1"/>
</dbReference>
<organism evidence="1 2">
    <name type="scientific">Kushneria aurantia</name>
    <dbReference type="NCBI Taxonomy" id="504092"/>
    <lineage>
        <taxon>Bacteria</taxon>
        <taxon>Pseudomonadati</taxon>
        <taxon>Pseudomonadota</taxon>
        <taxon>Gammaproteobacteria</taxon>
        <taxon>Oceanospirillales</taxon>
        <taxon>Halomonadaceae</taxon>
        <taxon>Kushneria</taxon>
    </lineage>
</organism>
<protein>
    <submittedName>
        <fullName evidence="1">Uncharacterized protein</fullName>
    </submittedName>
</protein>
<comment type="caution">
    <text evidence="1">The sequence shown here is derived from an EMBL/GenBank/DDBJ whole genome shotgun (WGS) entry which is preliminary data.</text>
</comment>
<reference evidence="1 2" key="1">
    <citation type="submission" date="2024-09" db="EMBL/GenBank/DDBJ databases">
        <authorList>
            <person name="Sun Q."/>
            <person name="Mori K."/>
        </authorList>
    </citation>
    <scope>NUCLEOTIDE SEQUENCE [LARGE SCALE GENOMIC DNA]</scope>
    <source>
        <strain evidence="1 2">CCM 7415</strain>
    </source>
</reference>
<gene>
    <name evidence="1" type="ORF">ACFFHW_11265</name>
</gene>
<keyword evidence="2" id="KW-1185">Reference proteome</keyword>
<accession>A0ABV6G4I1</accession>
<proteinExistence type="predicted"/>
<dbReference type="EMBL" id="JBHLVX010000043">
    <property type="protein sequence ID" value="MFC0268550.1"/>
    <property type="molecule type" value="Genomic_DNA"/>
</dbReference>
<name>A0ABV6G4I1_9GAMM</name>
<dbReference type="Proteomes" id="UP001589814">
    <property type="component" value="Unassembled WGS sequence"/>
</dbReference>
<sequence>MHSRFIEDRRCKADGEHLDNPVKTRLTDEEFDRLERHAEKRHGGVLSHTLREYLLMSMDMVERREQALIEALDSGQNRDELQREITQALMAQIVDQRMTERLAARVAQQQTA</sequence>
<evidence type="ECO:0000313" key="2">
    <source>
        <dbReference type="Proteomes" id="UP001589814"/>
    </source>
</evidence>
<evidence type="ECO:0000313" key="1">
    <source>
        <dbReference type="EMBL" id="MFC0268550.1"/>
    </source>
</evidence>